<dbReference type="SUPFAM" id="SSF47473">
    <property type="entry name" value="EF-hand"/>
    <property type="match status" value="1"/>
</dbReference>
<reference evidence="3" key="1">
    <citation type="submission" date="2020-07" db="EMBL/GenBank/DDBJ databases">
        <title>Genome sequence and genetic diversity analysis of an under-domesticated orphan crop, white fonio (Digitaria exilis).</title>
        <authorList>
            <person name="Bennetzen J.L."/>
            <person name="Chen S."/>
            <person name="Ma X."/>
            <person name="Wang X."/>
            <person name="Yssel A.E.J."/>
            <person name="Chaluvadi S.R."/>
            <person name="Johnson M."/>
            <person name="Gangashetty P."/>
            <person name="Hamidou F."/>
            <person name="Sanogo M.D."/>
            <person name="Zwaenepoel A."/>
            <person name="Wallace J."/>
            <person name="Van De Peer Y."/>
            <person name="Van Deynze A."/>
        </authorList>
    </citation>
    <scope>NUCLEOTIDE SEQUENCE</scope>
    <source>
        <tissue evidence="3">Leaves</tissue>
    </source>
</reference>
<dbReference type="InterPro" id="IPR011992">
    <property type="entry name" value="EF-hand-dom_pair"/>
</dbReference>
<dbReference type="Gene3D" id="1.10.238.10">
    <property type="entry name" value="EF-hand"/>
    <property type="match status" value="1"/>
</dbReference>
<organism evidence="3 4">
    <name type="scientific">Digitaria exilis</name>
    <dbReference type="NCBI Taxonomy" id="1010633"/>
    <lineage>
        <taxon>Eukaryota</taxon>
        <taxon>Viridiplantae</taxon>
        <taxon>Streptophyta</taxon>
        <taxon>Embryophyta</taxon>
        <taxon>Tracheophyta</taxon>
        <taxon>Spermatophyta</taxon>
        <taxon>Magnoliopsida</taxon>
        <taxon>Liliopsida</taxon>
        <taxon>Poales</taxon>
        <taxon>Poaceae</taxon>
        <taxon>PACMAD clade</taxon>
        <taxon>Panicoideae</taxon>
        <taxon>Panicodae</taxon>
        <taxon>Paniceae</taxon>
        <taxon>Anthephorinae</taxon>
        <taxon>Digitaria</taxon>
    </lineage>
</organism>
<dbReference type="EMBL" id="JACEFO010002252">
    <property type="protein sequence ID" value="KAF8670659.1"/>
    <property type="molecule type" value="Genomic_DNA"/>
</dbReference>
<evidence type="ECO:0000313" key="4">
    <source>
        <dbReference type="Proteomes" id="UP000636709"/>
    </source>
</evidence>
<keyword evidence="1" id="KW-0106">Calcium</keyword>
<accession>A0A835EAB0</accession>
<evidence type="ECO:0000256" key="1">
    <source>
        <dbReference type="ARBA" id="ARBA00022837"/>
    </source>
</evidence>
<dbReference type="PROSITE" id="PS00018">
    <property type="entry name" value="EF_HAND_1"/>
    <property type="match status" value="1"/>
</dbReference>
<dbReference type="InterPro" id="IPR018247">
    <property type="entry name" value="EF_Hand_1_Ca_BS"/>
</dbReference>
<evidence type="ECO:0000259" key="2">
    <source>
        <dbReference type="PROSITE" id="PS50222"/>
    </source>
</evidence>
<proteinExistence type="predicted"/>
<dbReference type="PROSITE" id="PS50222">
    <property type="entry name" value="EF_HAND_2"/>
    <property type="match status" value="1"/>
</dbReference>
<evidence type="ECO:0000313" key="3">
    <source>
        <dbReference type="EMBL" id="KAF8670659.1"/>
    </source>
</evidence>
<name>A0A835EAB0_9POAL</name>
<keyword evidence="4" id="KW-1185">Reference proteome</keyword>
<protein>
    <recommendedName>
        <fullName evidence="2">EF-hand domain-containing protein</fullName>
    </recommendedName>
</protein>
<dbReference type="AlphaFoldDB" id="A0A835EAB0"/>
<dbReference type="Proteomes" id="UP000636709">
    <property type="component" value="Unassembled WGS sequence"/>
</dbReference>
<dbReference type="OrthoDB" id="26525at2759"/>
<sequence length="177" mass="20379">MWDHKLNKLDLNKLSSAPPTLSLTDEAVVYFMANLVSDEALLLLVNLSDEKLEAAEETTFELPYLPCSFSRFLGASTDEDSNGEIDKEERKHCFQKLEISFTDYREDKDGTRKSRGNFETLVDAFIFLDKNKDGYVSKDELIKSKKWTWTNGIVSFKEFLFAFTCRVGIDENEDDDE</sequence>
<dbReference type="InterPro" id="IPR002048">
    <property type="entry name" value="EF_hand_dom"/>
</dbReference>
<dbReference type="GO" id="GO:0005509">
    <property type="term" value="F:calcium ion binding"/>
    <property type="evidence" value="ECO:0007669"/>
    <property type="project" value="InterPro"/>
</dbReference>
<gene>
    <name evidence="3" type="ORF">HU200_050471</name>
</gene>
<comment type="caution">
    <text evidence="3">The sequence shown here is derived from an EMBL/GenBank/DDBJ whole genome shotgun (WGS) entry which is preliminary data.</text>
</comment>
<feature type="domain" description="EF-hand" evidence="2">
    <location>
        <begin position="116"/>
        <end position="151"/>
    </location>
</feature>